<evidence type="ECO:0000313" key="4">
    <source>
        <dbReference type="Proteomes" id="UP000622707"/>
    </source>
</evidence>
<dbReference type="SMART" id="SM00240">
    <property type="entry name" value="FHA"/>
    <property type="match status" value="1"/>
</dbReference>
<dbReference type="PROSITE" id="PS50125">
    <property type="entry name" value="GUANYLATE_CYCLASE_2"/>
    <property type="match status" value="1"/>
</dbReference>
<dbReference type="PROSITE" id="PS50006">
    <property type="entry name" value="FHA_DOMAIN"/>
    <property type="match status" value="1"/>
</dbReference>
<reference evidence="3 4" key="1">
    <citation type="journal article" date="2017" name="Int. J. Syst. Evol. Microbiol.">
        <title>Ramlibacter alkalitolerans sp. nov., alkali-tolerant bacterium isolated from soil of ginseng.</title>
        <authorList>
            <person name="Lee D.H."/>
            <person name="Cha C.J."/>
        </authorList>
    </citation>
    <scope>NUCLEOTIDE SEQUENCE [LARGE SCALE GENOMIC DNA]</scope>
    <source>
        <strain evidence="3 4">KACC 19305</strain>
    </source>
</reference>
<feature type="domain" description="FHA" evidence="1">
    <location>
        <begin position="210"/>
        <end position="253"/>
    </location>
</feature>
<evidence type="ECO:0000259" key="1">
    <source>
        <dbReference type="PROSITE" id="PS50006"/>
    </source>
</evidence>
<dbReference type="CDD" id="cd00060">
    <property type="entry name" value="FHA"/>
    <property type="match status" value="1"/>
</dbReference>
<dbReference type="SUPFAM" id="SSF49879">
    <property type="entry name" value="SMAD/FHA domain"/>
    <property type="match status" value="1"/>
</dbReference>
<feature type="domain" description="Guanylate cyclase" evidence="2">
    <location>
        <begin position="3"/>
        <end position="119"/>
    </location>
</feature>
<dbReference type="Gene3D" id="2.60.200.20">
    <property type="match status" value="1"/>
</dbReference>
<dbReference type="Pfam" id="PF00211">
    <property type="entry name" value="Guanylate_cyc"/>
    <property type="match status" value="1"/>
</dbReference>
<dbReference type="InterPro" id="IPR000253">
    <property type="entry name" value="FHA_dom"/>
</dbReference>
<dbReference type="Proteomes" id="UP000622707">
    <property type="component" value="Unassembled WGS sequence"/>
</dbReference>
<dbReference type="InterPro" id="IPR050697">
    <property type="entry name" value="Adenylyl/Guanylyl_Cyclase_3/4"/>
</dbReference>
<accession>A0ABS1JXM2</accession>
<dbReference type="InterPro" id="IPR029787">
    <property type="entry name" value="Nucleotide_cyclase"/>
</dbReference>
<dbReference type="PANTHER" id="PTHR43081">
    <property type="entry name" value="ADENYLATE CYCLASE, TERMINAL-DIFFERENTIATION SPECIFIC-RELATED"/>
    <property type="match status" value="1"/>
</dbReference>
<dbReference type="EMBL" id="JAEQND010000023">
    <property type="protein sequence ID" value="MBL0428801.1"/>
    <property type="molecule type" value="Genomic_DNA"/>
</dbReference>
<dbReference type="InterPro" id="IPR008984">
    <property type="entry name" value="SMAD_FHA_dom_sf"/>
</dbReference>
<evidence type="ECO:0000259" key="2">
    <source>
        <dbReference type="PROSITE" id="PS50125"/>
    </source>
</evidence>
<dbReference type="Pfam" id="PF00498">
    <property type="entry name" value="FHA"/>
    <property type="match status" value="1"/>
</dbReference>
<protein>
    <submittedName>
        <fullName evidence="3">Adenylate/guanylate cyclase domain-containing protein</fullName>
    </submittedName>
</protein>
<dbReference type="SUPFAM" id="SSF55073">
    <property type="entry name" value="Nucleotide cyclase"/>
    <property type="match status" value="1"/>
</dbReference>
<keyword evidence="4" id="KW-1185">Reference proteome</keyword>
<organism evidence="3 4">
    <name type="scientific">Ramlibacter alkalitolerans</name>
    <dbReference type="NCBI Taxonomy" id="2039631"/>
    <lineage>
        <taxon>Bacteria</taxon>
        <taxon>Pseudomonadati</taxon>
        <taxon>Pseudomonadota</taxon>
        <taxon>Betaproteobacteria</taxon>
        <taxon>Burkholderiales</taxon>
        <taxon>Comamonadaceae</taxon>
        <taxon>Ramlibacter</taxon>
    </lineage>
</organism>
<comment type="caution">
    <text evidence="3">The sequence shown here is derived from an EMBL/GenBank/DDBJ whole genome shotgun (WGS) entry which is preliminary data.</text>
</comment>
<dbReference type="PANTHER" id="PTHR43081:SF1">
    <property type="entry name" value="ADENYLATE CYCLASE, TERMINAL-DIFFERENTIATION SPECIFIC"/>
    <property type="match status" value="1"/>
</dbReference>
<dbReference type="Gene3D" id="3.30.70.1230">
    <property type="entry name" value="Nucleotide cyclase"/>
    <property type="match status" value="1"/>
</dbReference>
<proteinExistence type="predicted"/>
<dbReference type="RefSeq" id="WP_201693438.1">
    <property type="nucleotide sequence ID" value="NZ_JAEQND010000023.1"/>
</dbReference>
<name>A0ABS1JXM2_9BURK</name>
<evidence type="ECO:0000313" key="3">
    <source>
        <dbReference type="EMBL" id="MBL0428801.1"/>
    </source>
</evidence>
<sequence>MASVVFADLVGSTGIFERLGDETAGRFVTQLTGALAKVFERHQGRVVKLLGDGLFVVFAAEQQALTACIAIQVQLQDKPVRPGGTGRPVQMQMGIEAGEVVEIEGDCYGDAVNSAARLADLAGAEQILTTQRVRAALPVPLREKLRSLGPMYLRGKSDPTEVFRVEWQAGHEGDATVMGASLGSHAAGEAHLEISIDGQRVQMQPRGEPITLGRSATADLPVNDSRVSRLHATVQWRGGHFVLTDASSFGTWVYFGNQPEPVILRRTECYLVGQGQIALGCDRGAEAAPIASFAVAS</sequence>
<dbReference type="CDD" id="cd07302">
    <property type="entry name" value="CHD"/>
    <property type="match status" value="1"/>
</dbReference>
<dbReference type="InterPro" id="IPR001054">
    <property type="entry name" value="A/G_cyclase"/>
</dbReference>
<gene>
    <name evidence="3" type="ORF">JI746_27105</name>
</gene>